<proteinExistence type="predicted"/>
<dbReference type="AlphaFoldDB" id="A0A2P2Q2D0"/>
<dbReference type="EMBL" id="GGEC01080641">
    <property type="protein sequence ID" value="MBX61125.1"/>
    <property type="molecule type" value="Transcribed_RNA"/>
</dbReference>
<protein>
    <submittedName>
        <fullName evidence="1">Uncharacterized protein</fullName>
    </submittedName>
</protein>
<sequence>MKTPPPGLIHIFTLTRPSEPAEEWRQRLIKF</sequence>
<organism evidence="1">
    <name type="scientific">Rhizophora mucronata</name>
    <name type="common">Asiatic mangrove</name>
    <dbReference type="NCBI Taxonomy" id="61149"/>
    <lineage>
        <taxon>Eukaryota</taxon>
        <taxon>Viridiplantae</taxon>
        <taxon>Streptophyta</taxon>
        <taxon>Embryophyta</taxon>
        <taxon>Tracheophyta</taxon>
        <taxon>Spermatophyta</taxon>
        <taxon>Magnoliopsida</taxon>
        <taxon>eudicotyledons</taxon>
        <taxon>Gunneridae</taxon>
        <taxon>Pentapetalae</taxon>
        <taxon>rosids</taxon>
        <taxon>fabids</taxon>
        <taxon>Malpighiales</taxon>
        <taxon>Rhizophoraceae</taxon>
        <taxon>Rhizophora</taxon>
    </lineage>
</organism>
<evidence type="ECO:0000313" key="1">
    <source>
        <dbReference type="EMBL" id="MBX61125.1"/>
    </source>
</evidence>
<accession>A0A2P2Q2D0</accession>
<reference evidence="1" key="1">
    <citation type="submission" date="2018-02" db="EMBL/GenBank/DDBJ databases">
        <title>Rhizophora mucronata_Transcriptome.</title>
        <authorList>
            <person name="Meera S.P."/>
            <person name="Sreeshan A."/>
            <person name="Augustine A."/>
        </authorList>
    </citation>
    <scope>NUCLEOTIDE SEQUENCE</scope>
    <source>
        <tissue evidence="1">Leaf</tissue>
    </source>
</reference>
<name>A0A2P2Q2D0_RHIMU</name>